<organism evidence="2 3">
    <name type="scientific">Aureobasidium pullulans EXF-150</name>
    <dbReference type="NCBI Taxonomy" id="1043002"/>
    <lineage>
        <taxon>Eukaryota</taxon>
        <taxon>Fungi</taxon>
        <taxon>Dikarya</taxon>
        <taxon>Ascomycota</taxon>
        <taxon>Pezizomycotina</taxon>
        <taxon>Dothideomycetes</taxon>
        <taxon>Dothideomycetidae</taxon>
        <taxon>Dothideales</taxon>
        <taxon>Saccotheciaceae</taxon>
        <taxon>Aureobasidium</taxon>
    </lineage>
</organism>
<keyword evidence="3" id="KW-1185">Reference proteome</keyword>
<name>A0A074X5R0_AURPU</name>
<accession>A0A074X5R0</accession>
<proteinExistence type="predicted"/>
<dbReference type="Proteomes" id="UP000030706">
    <property type="component" value="Unassembled WGS sequence"/>
</dbReference>
<dbReference type="GeneID" id="40752347"/>
<evidence type="ECO:0000256" key="1">
    <source>
        <dbReference type="SAM" id="MobiDB-lite"/>
    </source>
</evidence>
<dbReference type="RefSeq" id="XP_029755276.1">
    <property type="nucleotide sequence ID" value="XM_029910041.1"/>
</dbReference>
<dbReference type="HOGENOM" id="CLU_470880_0_0_1"/>
<feature type="compositionally biased region" description="Low complexity" evidence="1">
    <location>
        <begin position="103"/>
        <end position="113"/>
    </location>
</feature>
<protein>
    <submittedName>
        <fullName evidence="2">Uncharacterized protein</fullName>
    </submittedName>
</protein>
<evidence type="ECO:0000313" key="2">
    <source>
        <dbReference type="EMBL" id="KEQ79089.1"/>
    </source>
</evidence>
<feature type="region of interest" description="Disordered" evidence="1">
    <location>
        <begin position="86"/>
        <end position="269"/>
    </location>
</feature>
<feature type="compositionally biased region" description="Basic and acidic residues" evidence="1">
    <location>
        <begin position="148"/>
        <end position="157"/>
    </location>
</feature>
<dbReference type="AlphaFoldDB" id="A0A074X5R0"/>
<gene>
    <name evidence="2" type="ORF">M438DRAFT_409815</name>
</gene>
<evidence type="ECO:0000313" key="3">
    <source>
        <dbReference type="Proteomes" id="UP000030706"/>
    </source>
</evidence>
<reference evidence="2 3" key="1">
    <citation type="journal article" date="2014" name="BMC Genomics">
        <title>Genome sequencing of four Aureobasidium pullulans varieties: biotechnological potential, stress tolerance, and description of new species.</title>
        <authorList>
            <person name="Gostin Ar C."/>
            <person name="Ohm R.A."/>
            <person name="Kogej T."/>
            <person name="Sonjak S."/>
            <person name="Turk M."/>
            <person name="Zajc J."/>
            <person name="Zalar P."/>
            <person name="Grube M."/>
            <person name="Sun H."/>
            <person name="Han J."/>
            <person name="Sharma A."/>
            <person name="Chiniquy J."/>
            <person name="Ngan C.Y."/>
            <person name="Lipzen A."/>
            <person name="Barry K."/>
            <person name="Grigoriev I.V."/>
            <person name="Gunde-Cimerman N."/>
        </authorList>
    </citation>
    <scope>NUCLEOTIDE SEQUENCE [LARGE SCALE GENOMIC DNA]</scope>
    <source>
        <strain evidence="2 3">EXF-150</strain>
    </source>
</reference>
<dbReference type="EMBL" id="KL585010">
    <property type="protein sequence ID" value="KEQ79089.1"/>
    <property type="molecule type" value="Genomic_DNA"/>
</dbReference>
<sequence>MSNWAARRGSCRAGRDFLQLCETKAVTTTSASMNLRRNTAPVSFCNLTCVNYFFSATFRTTIPTTSHNTTQSNTCERSMVEVPFQTKTRAMRKQEEAPRRSSRLTSSPASSPSKSKKAAVKNVGKPVAMIDSPVNNPFDLSKKAQSLRKAETPKNEKTPSVFERLATPSNKSKGIKESKVLKPSNESVTTKPELPPRSANGKFKKFATSRTSSAGGGIKPYSKVPGSKGHNRPDTPALLLDGTIKPKPPVPLFDDTKERDVSDTPASVGSIKHAPRVLGSNVNSNPPIPLFYDNDEQDIHDAPASVRSINHASRLLGSNVTSKPPVPPFYDSKELVMNDAPASVGSTERIPHVASFSGTAKPPVPLFNDTGKLDASVVPASVVSASVGSTSVVPASVIPASVGRIKLIPRIPRSNGTTRPFVPLFNEPVAPKPAAPIMNKITPKPAPKPTFVPMPVFPKVPNLIRPLNWSAVPAHRIPTASFRNTKPGNLAFTFTGPSEEEKAELRAEKLQRENERKARKVEHDKDYENLLEAAKNSNIGTRSSNMDIRGQDLMYGSNCIYGTCKQSFAECKCDDPMLG</sequence>